<comment type="cofactor">
    <cofactor evidence="1">
        <name>Mg(2+)</name>
        <dbReference type="ChEBI" id="CHEBI:18420"/>
    </cofactor>
</comment>
<dbReference type="SMART" id="SM00267">
    <property type="entry name" value="GGDEF"/>
    <property type="match status" value="1"/>
</dbReference>
<dbReference type="eggNOG" id="COG3706">
    <property type="taxonomic scope" value="Bacteria"/>
</dbReference>
<dbReference type="FunFam" id="3.30.70.270:FF:000001">
    <property type="entry name" value="Diguanylate cyclase domain protein"/>
    <property type="match status" value="1"/>
</dbReference>
<dbReference type="InterPro" id="IPR000160">
    <property type="entry name" value="GGDEF_dom"/>
</dbReference>
<protein>
    <recommendedName>
        <fullName evidence="2">diguanylate cyclase</fullName>
        <ecNumber evidence="2">2.7.7.65</ecNumber>
    </recommendedName>
</protein>
<accession>A0A154QDY6</accession>
<dbReference type="GO" id="GO:1902201">
    <property type="term" value="P:negative regulation of bacterial-type flagellum-dependent cell motility"/>
    <property type="evidence" value="ECO:0007669"/>
    <property type="project" value="TreeGrafter"/>
</dbReference>
<comment type="catalytic activity">
    <reaction evidence="3">
        <text>2 GTP = 3',3'-c-di-GMP + 2 diphosphate</text>
        <dbReference type="Rhea" id="RHEA:24898"/>
        <dbReference type="ChEBI" id="CHEBI:33019"/>
        <dbReference type="ChEBI" id="CHEBI:37565"/>
        <dbReference type="ChEBI" id="CHEBI:58805"/>
        <dbReference type="EC" id="2.7.7.65"/>
    </reaction>
</comment>
<proteinExistence type="predicted"/>
<dbReference type="Pfam" id="PF00990">
    <property type="entry name" value="GGDEF"/>
    <property type="match status" value="1"/>
</dbReference>
<feature type="transmembrane region" description="Helical" evidence="4">
    <location>
        <begin position="84"/>
        <end position="103"/>
    </location>
</feature>
<dbReference type="GO" id="GO:0043709">
    <property type="term" value="P:cell adhesion involved in single-species biofilm formation"/>
    <property type="evidence" value="ECO:0007669"/>
    <property type="project" value="TreeGrafter"/>
</dbReference>
<dbReference type="Proteomes" id="UP000076131">
    <property type="component" value="Unassembled WGS sequence"/>
</dbReference>
<gene>
    <name evidence="6" type="ORF">RHOFW104T7_00790</name>
</gene>
<dbReference type="Gene3D" id="3.30.70.270">
    <property type="match status" value="1"/>
</dbReference>
<dbReference type="InterPro" id="IPR050469">
    <property type="entry name" value="Diguanylate_Cyclase"/>
</dbReference>
<dbReference type="RefSeq" id="WP_008438930.1">
    <property type="nucleotide sequence ID" value="NZ_LVJS01000108.1"/>
</dbReference>
<dbReference type="PROSITE" id="PS50887">
    <property type="entry name" value="GGDEF"/>
    <property type="match status" value="1"/>
</dbReference>
<name>A0A154QDY6_9GAMM</name>
<feature type="transmembrane region" description="Helical" evidence="4">
    <location>
        <begin position="31"/>
        <end position="52"/>
    </location>
</feature>
<evidence type="ECO:0000256" key="2">
    <source>
        <dbReference type="ARBA" id="ARBA00012528"/>
    </source>
</evidence>
<evidence type="ECO:0000313" key="7">
    <source>
        <dbReference type="Proteomes" id="UP000076131"/>
    </source>
</evidence>
<keyword evidence="4" id="KW-1133">Transmembrane helix</keyword>
<dbReference type="PANTHER" id="PTHR45138">
    <property type="entry name" value="REGULATORY COMPONENTS OF SENSORY TRANSDUCTION SYSTEM"/>
    <property type="match status" value="1"/>
</dbReference>
<evidence type="ECO:0000259" key="5">
    <source>
        <dbReference type="PROSITE" id="PS50887"/>
    </source>
</evidence>
<keyword evidence="4" id="KW-0472">Membrane</keyword>
<reference evidence="6 7" key="1">
    <citation type="journal article" date="2016" name="MBio">
        <title>Lateral Gene Transfer in a Heavy Metal-Contaminated-Groundwater Microbial Community.</title>
        <authorList>
            <person name="Hemme C.L."/>
            <person name="Green S.J."/>
            <person name="Rishishwar L."/>
            <person name="Prakash O."/>
            <person name="Pettenato A."/>
            <person name="Chakraborty R."/>
            <person name="Deutschbauer A.M."/>
            <person name="Van Nostrand J.D."/>
            <person name="Wu L."/>
            <person name="He Z."/>
            <person name="Jordan I.K."/>
            <person name="Hazen T.C."/>
            <person name="Arkin A.P."/>
            <person name="Kostka J.E."/>
            <person name="Zhou J."/>
        </authorList>
    </citation>
    <scope>NUCLEOTIDE SEQUENCE [LARGE SCALE GENOMIC DNA]</scope>
    <source>
        <strain evidence="6 7">FW104-T7</strain>
    </source>
</reference>
<feature type="transmembrane region" description="Helical" evidence="4">
    <location>
        <begin position="163"/>
        <end position="186"/>
    </location>
</feature>
<evidence type="ECO:0000256" key="4">
    <source>
        <dbReference type="SAM" id="Phobius"/>
    </source>
</evidence>
<keyword evidence="4" id="KW-0812">Transmembrane</keyword>
<evidence type="ECO:0000256" key="1">
    <source>
        <dbReference type="ARBA" id="ARBA00001946"/>
    </source>
</evidence>
<dbReference type="EMBL" id="LVJS01000108">
    <property type="protein sequence ID" value="KZC22425.1"/>
    <property type="molecule type" value="Genomic_DNA"/>
</dbReference>
<dbReference type="PANTHER" id="PTHR45138:SF9">
    <property type="entry name" value="DIGUANYLATE CYCLASE DGCM-RELATED"/>
    <property type="match status" value="1"/>
</dbReference>
<keyword evidence="7" id="KW-1185">Reference proteome</keyword>
<dbReference type="NCBIfam" id="TIGR00254">
    <property type="entry name" value="GGDEF"/>
    <property type="match status" value="1"/>
</dbReference>
<dbReference type="SUPFAM" id="SSF55073">
    <property type="entry name" value="Nucleotide cyclase"/>
    <property type="match status" value="1"/>
</dbReference>
<dbReference type="GO" id="GO:0005886">
    <property type="term" value="C:plasma membrane"/>
    <property type="evidence" value="ECO:0007669"/>
    <property type="project" value="TreeGrafter"/>
</dbReference>
<dbReference type="AlphaFoldDB" id="A0A154QDY6"/>
<dbReference type="InterPro" id="IPR043128">
    <property type="entry name" value="Rev_trsase/Diguanyl_cyclase"/>
</dbReference>
<dbReference type="STRING" id="416169.RHOFW104T7_00790"/>
<comment type="caution">
    <text evidence="6">The sequence shown here is derived from an EMBL/GenBank/DDBJ whole genome shotgun (WGS) entry which is preliminary data.</text>
</comment>
<evidence type="ECO:0000256" key="3">
    <source>
        <dbReference type="ARBA" id="ARBA00034247"/>
    </source>
</evidence>
<dbReference type="CDD" id="cd01949">
    <property type="entry name" value="GGDEF"/>
    <property type="match status" value="1"/>
</dbReference>
<feature type="domain" description="GGDEF" evidence="5">
    <location>
        <begin position="229"/>
        <end position="358"/>
    </location>
</feature>
<dbReference type="InterPro" id="IPR029787">
    <property type="entry name" value="Nucleotide_cyclase"/>
</dbReference>
<organism evidence="6 7">
    <name type="scientific">Rhodanobacter thiooxydans</name>
    <dbReference type="NCBI Taxonomy" id="416169"/>
    <lineage>
        <taxon>Bacteria</taxon>
        <taxon>Pseudomonadati</taxon>
        <taxon>Pseudomonadota</taxon>
        <taxon>Gammaproteobacteria</taxon>
        <taxon>Lysobacterales</taxon>
        <taxon>Rhodanobacteraceae</taxon>
        <taxon>Rhodanobacter</taxon>
    </lineage>
</organism>
<feature type="transmembrane region" description="Helical" evidence="4">
    <location>
        <begin position="135"/>
        <end position="151"/>
    </location>
</feature>
<dbReference type="GO" id="GO:0052621">
    <property type="term" value="F:diguanylate cyclase activity"/>
    <property type="evidence" value="ECO:0007669"/>
    <property type="project" value="UniProtKB-EC"/>
</dbReference>
<feature type="transmembrane region" description="Helical" evidence="4">
    <location>
        <begin position="109"/>
        <end position="130"/>
    </location>
</feature>
<dbReference type="EC" id="2.7.7.65" evidence="2"/>
<evidence type="ECO:0000313" key="6">
    <source>
        <dbReference type="EMBL" id="KZC22425.1"/>
    </source>
</evidence>
<sequence>MHALFKHLRQVRDGGQRREYSRYLAQRMGPMIHALMLVGALAYLVAVIAGTLVRHSPLPLWLRLAPLPLLLLIAASTRRVRQPGLLSTLTLLCVALLEIGINLNGADDLHRQSVVLPGLLLPVASSVIWLGRWDFIAAMLLCALGPLPMLLSGNIDSALVFQYLVYMAIAIVLSTVLRAFMARTLFEQFRLERQLREQANTDGLTGLLVRNRFLELARSALAELHRQRQPACMLFVDADRFKQLNDQYGHAAGDAALVALAATLRRQTRAGDLIGRIGGEEFAMLLPGNSLEQGCRRAEQLRLSMHEIRRPDGPLTTSIGVACSQRCRDDIQTLLARADQAMRQAKNTGRDRVVCSPDDC</sequence>